<organism evidence="2 3">
    <name type="scientific">Thermosyntropha lipolytica DSM 11003</name>
    <dbReference type="NCBI Taxonomy" id="1123382"/>
    <lineage>
        <taxon>Bacteria</taxon>
        <taxon>Bacillati</taxon>
        <taxon>Bacillota</taxon>
        <taxon>Clostridia</taxon>
        <taxon>Eubacteriales</taxon>
        <taxon>Syntrophomonadaceae</taxon>
        <taxon>Thermosyntropha</taxon>
    </lineage>
</organism>
<feature type="domain" description="PRC-barrel" evidence="1">
    <location>
        <begin position="86"/>
        <end position="128"/>
    </location>
</feature>
<dbReference type="OrthoDB" id="1707618at2"/>
<dbReference type="InterPro" id="IPR011033">
    <property type="entry name" value="PRC_barrel-like_sf"/>
</dbReference>
<protein>
    <submittedName>
        <fullName evidence="2">Uncharacterized protein YrrD, contains PRC-barrel domain</fullName>
    </submittedName>
</protein>
<dbReference type="RefSeq" id="WP_073090993.1">
    <property type="nucleotide sequence ID" value="NZ_FQWY01000013.1"/>
</dbReference>
<gene>
    <name evidence="2" type="ORF">SAMN02745221_01026</name>
</gene>
<dbReference type="SUPFAM" id="SSF50346">
    <property type="entry name" value="PRC-barrel domain"/>
    <property type="match status" value="1"/>
</dbReference>
<proteinExistence type="predicted"/>
<dbReference type="AlphaFoldDB" id="A0A1M5MUR3"/>
<evidence type="ECO:0000259" key="1">
    <source>
        <dbReference type="Pfam" id="PF05239"/>
    </source>
</evidence>
<keyword evidence="3" id="KW-1185">Reference proteome</keyword>
<evidence type="ECO:0000313" key="2">
    <source>
        <dbReference type="EMBL" id="SHG81028.1"/>
    </source>
</evidence>
<evidence type="ECO:0000313" key="3">
    <source>
        <dbReference type="Proteomes" id="UP000242329"/>
    </source>
</evidence>
<dbReference type="Gene3D" id="2.30.30.240">
    <property type="entry name" value="PRC-barrel domain"/>
    <property type="match status" value="1"/>
</dbReference>
<dbReference type="Proteomes" id="UP000242329">
    <property type="component" value="Unassembled WGS sequence"/>
</dbReference>
<sequence length="154" mass="17340">MLKVKHICGMPVFYRKNARVLGYVEKVAIGDDYEIAYIVWQSEKGRLYMVRKGDFILTEKSVLVENLKGIKSYAGGEELSIYEKKIGDKVFDEKGEELGVVSDFLISAADGKVWGVEVAAGVLPDILKGRFQMPLTQIRWQNKSSLFVKEGSKD</sequence>
<accession>A0A1M5MUR3</accession>
<dbReference type="STRING" id="1123382.SAMN02745221_01026"/>
<dbReference type="Pfam" id="PF05239">
    <property type="entry name" value="PRC"/>
    <property type="match status" value="1"/>
</dbReference>
<reference evidence="3" key="1">
    <citation type="submission" date="2016-11" db="EMBL/GenBank/DDBJ databases">
        <authorList>
            <person name="Varghese N."/>
            <person name="Submissions S."/>
        </authorList>
    </citation>
    <scope>NUCLEOTIDE SEQUENCE [LARGE SCALE GENOMIC DNA]</scope>
    <source>
        <strain evidence="3">DSM 11003</strain>
    </source>
</reference>
<dbReference type="EMBL" id="FQWY01000013">
    <property type="protein sequence ID" value="SHG81028.1"/>
    <property type="molecule type" value="Genomic_DNA"/>
</dbReference>
<name>A0A1M5MUR3_9FIRM</name>
<dbReference type="InterPro" id="IPR027275">
    <property type="entry name" value="PRC-brl_dom"/>
</dbReference>